<protein>
    <submittedName>
        <fullName evidence="1">Uncharacterized protein</fullName>
    </submittedName>
</protein>
<sequence>MPRLHTVHGYYDPFKFIQKSHTKENLINERELIDYLNNAYRQAIRKILLASPASFAEESPIYDLCIDVILNSDDITKVTVKWIEDQINKNKELDKLKILKSDDPNVEKLRLIKTVTEVHQDNLAINENVVSFVNSTLALEDILNKEYKYGIFAFSKSDSEMKEAIAALKDALKEKPADLLSHLSTLRKGKLGDSIRAFVKQGLADKLLDGKTVRTVSDFITALHQQVNLSPSLTANMS</sequence>
<organism evidence="1 2">
    <name type="scientific">Legionella lansingensis</name>
    <dbReference type="NCBI Taxonomy" id="45067"/>
    <lineage>
        <taxon>Bacteria</taxon>
        <taxon>Pseudomonadati</taxon>
        <taxon>Pseudomonadota</taxon>
        <taxon>Gammaproteobacteria</taxon>
        <taxon>Legionellales</taxon>
        <taxon>Legionellaceae</taxon>
        <taxon>Legionella</taxon>
    </lineage>
</organism>
<dbReference type="OrthoDB" id="5653108at2"/>
<dbReference type="PATRIC" id="fig|45067.4.peg.1488"/>
<name>A0A0W0VPW6_9GAMM</name>
<dbReference type="RefSeq" id="WP_028372572.1">
    <property type="nucleotide sequence ID" value="NZ_CAAAJD010000003.1"/>
</dbReference>
<keyword evidence="2" id="KW-1185">Reference proteome</keyword>
<comment type="caution">
    <text evidence="1">The sequence shown here is derived from an EMBL/GenBank/DDBJ whole genome shotgun (WGS) entry which is preliminary data.</text>
</comment>
<dbReference type="EMBL" id="LNYI01000028">
    <property type="protein sequence ID" value="KTD22158.1"/>
    <property type="molecule type" value="Genomic_DNA"/>
</dbReference>
<dbReference type="Proteomes" id="UP000054869">
    <property type="component" value="Unassembled WGS sequence"/>
</dbReference>
<evidence type="ECO:0000313" key="1">
    <source>
        <dbReference type="EMBL" id="KTD22158.1"/>
    </source>
</evidence>
<accession>A0A0W0VPW6</accession>
<gene>
    <name evidence="1" type="ORF">Llan_1421</name>
</gene>
<evidence type="ECO:0000313" key="2">
    <source>
        <dbReference type="Proteomes" id="UP000054869"/>
    </source>
</evidence>
<proteinExistence type="predicted"/>
<reference evidence="1 2" key="1">
    <citation type="submission" date="2015-11" db="EMBL/GenBank/DDBJ databases">
        <title>Genomic analysis of 38 Legionella species identifies large and diverse effector repertoires.</title>
        <authorList>
            <person name="Burstein D."/>
            <person name="Amaro F."/>
            <person name="Zusman T."/>
            <person name="Lifshitz Z."/>
            <person name="Cohen O."/>
            <person name="Gilbert J.A."/>
            <person name="Pupko T."/>
            <person name="Shuman H.A."/>
            <person name="Segal G."/>
        </authorList>
    </citation>
    <scope>NUCLEOTIDE SEQUENCE [LARGE SCALE GENOMIC DNA]</scope>
    <source>
        <strain evidence="1 2">ATCC 49751</strain>
    </source>
</reference>
<dbReference type="eggNOG" id="ENOG5030YJ4">
    <property type="taxonomic scope" value="Bacteria"/>
</dbReference>
<dbReference type="STRING" id="45067.Llan_1421"/>
<dbReference type="AlphaFoldDB" id="A0A0W0VPW6"/>